<dbReference type="PANTHER" id="PTHR47272:SF1">
    <property type="entry name" value="PIGGYBAC TRANSPOSABLE ELEMENT-DERIVED PROTEIN 3-LIKE"/>
    <property type="match status" value="1"/>
</dbReference>
<keyword evidence="4" id="KW-1185">Reference proteome</keyword>
<feature type="compositionally biased region" description="Basic and acidic residues" evidence="1">
    <location>
        <begin position="192"/>
        <end position="203"/>
    </location>
</feature>
<feature type="region of interest" description="Disordered" evidence="1">
    <location>
        <begin position="169"/>
        <end position="210"/>
    </location>
</feature>
<evidence type="ECO:0000313" key="3">
    <source>
        <dbReference type="EMBL" id="KRY40382.1"/>
    </source>
</evidence>
<feature type="compositionally biased region" description="Polar residues" evidence="1">
    <location>
        <begin position="175"/>
        <end position="184"/>
    </location>
</feature>
<dbReference type="AlphaFoldDB" id="A0A0V1BU94"/>
<organism evidence="3 4">
    <name type="scientific">Trichinella britovi</name>
    <name type="common">Parasitic roundworm</name>
    <dbReference type="NCBI Taxonomy" id="45882"/>
    <lineage>
        <taxon>Eukaryota</taxon>
        <taxon>Metazoa</taxon>
        <taxon>Ecdysozoa</taxon>
        <taxon>Nematoda</taxon>
        <taxon>Enoplea</taxon>
        <taxon>Dorylaimia</taxon>
        <taxon>Trichinellida</taxon>
        <taxon>Trichinellidae</taxon>
        <taxon>Trichinella</taxon>
    </lineage>
</organism>
<dbReference type="EMBL" id="JYDI01001125">
    <property type="protein sequence ID" value="KRY40382.1"/>
    <property type="molecule type" value="Genomic_DNA"/>
</dbReference>
<dbReference type="Pfam" id="PF13843">
    <property type="entry name" value="DDE_Tnp_1_7"/>
    <property type="match status" value="1"/>
</dbReference>
<feature type="domain" description="PiggyBac transposable element-derived protein" evidence="2">
    <location>
        <begin position="54"/>
        <end position="141"/>
    </location>
</feature>
<dbReference type="InterPro" id="IPR029526">
    <property type="entry name" value="PGBD"/>
</dbReference>
<accession>A0A0V1BU94</accession>
<dbReference type="Proteomes" id="UP000054653">
    <property type="component" value="Unassembled WGS sequence"/>
</dbReference>
<proteinExistence type="predicted"/>
<evidence type="ECO:0000259" key="2">
    <source>
        <dbReference type="Pfam" id="PF13843"/>
    </source>
</evidence>
<name>A0A0V1BU94_TRIBR</name>
<reference evidence="3 4" key="1">
    <citation type="submission" date="2015-01" db="EMBL/GenBank/DDBJ databases">
        <title>Evolution of Trichinella species and genotypes.</title>
        <authorList>
            <person name="Korhonen P.K."/>
            <person name="Edoardo P."/>
            <person name="Giuseppe L.R."/>
            <person name="Gasser R.B."/>
        </authorList>
    </citation>
    <scope>NUCLEOTIDE SEQUENCE [LARGE SCALE GENOMIC DNA]</scope>
    <source>
        <strain evidence="3">ISS120</strain>
    </source>
</reference>
<comment type="caution">
    <text evidence="3">The sequence shown here is derived from an EMBL/GenBank/DDBJ whole genome shotgun (WGS) entry which is preliminary data.</text>
</comment>
<protein>
    <submittedName>
        <fullName evidence="3">PiggyBac transposable element-derived protein 3</fullName>
    </submittedName>
</protein>
<dbReference type="STRING" id="45882.A0A0V1BU94"/>
<evidence type="ECO:0000313" key="4">
    <source>
        <dbReference type="Proteomes" id="UP000054653"/>
    </source>
</evidence>
<sequence>MLSRMQVPGERLYKIRSLIESIRQSCLRLEQLKIAPLKTEKELKRAAWGAFHVCTTAENNLCIVRWHDSAVVDLSSTYVCTQPVCKVKRWSKKEKSLVHVSCPAIVKEYNKYMGGVDLEGMFRALYRINHRSRKWYRRIFLDTPRGSSERMAAFTFDVADASTEVNKPYARKSSGRVSVTANTETSRRRVRRPEPTESPDLTRLRTGQKL</sequence>
<dbReference type="PANTHER" id="PTHR47272">
    <property type="entry name" value="DDE_TNP_1_7 DOMAIN-CONTAINING PROTEIN"/>
    <property type="match status" value="1"/>
</dbReference>
<evidence type="ECO:0000256" key="1">
    <source>
        <dbReference type="SAM" id="MobiDB-lite"/>
    </source>
</evidence>
<gene>
    <name evidence="3" type="primary">PGBD3</name>
    <name evidence="3" type="ORF">T03_6436</name>
</gene>